<dbReference type="InterPro" id="IPR000402">
    <property type="entry name" value="Na/K_ATPase_sub_beta"/>
</dbReference>
<evidence type="ECO:0000313" key="9">
    <source>
        <dbReference type="RefSeq" id="XP_005111261.1"/>
    </source>
</evidence>
<gene>
    <name evidence="9" type="primary">LOC101862151</name>
</gene>
<feature type="transmembrane region" description="Helical" evidence="7">
    <location>
        <begin position="38"/>
        <end position="59"/>
    </location>
</feature>
<dbReference type="GeneID" id="101862151"/>
<proteinExistence type="inferred from homology"/>
<evidence type="ECO:0000256" key="4">
    <source>
        <dbReference type="ARBA" id="ARBA00022968"/>
    </source>
</evidence>
<accession>A0ABM0K8F0</accession>
<name>A0ABM0K8F0_APLCA</name>
<comment type="similarity">
    <text evidence="2">Belongs to the X(+)/potassium ATPases subunit beta family.</text>
</comment>
<dbReference type="RefSeq" id="XP_005111261.1">
    <property type="nucleotide sequence ID" value="XM_005111204.2"/>
</dbReference>
<keyword evidence="4" id="KW-0735">Signal-anchor</keyword>
<keyword evidence="3 7" id="KW-0812">Transmembrane</keyword>
<sequence length="296" mass="33742">MEKPTLKQRLDSFAKFLWNGETKQLLGRGGRSWAEIGLFYLVYYACLAGFFAATIAVFYQTIDSHHPKLQGDSSLLKGNPGMGFKPMPDIDTTLVRSTRNPELKKHIKAMTKSITDVLEDYEIDTLDNTDCGGIDETRPNAKTSCRFNYTALTKNCNAGNNFGMDDNQPCVLLKLNKIYGWSPQVWDSSEIDKVPKEIRSSYTPDRIWVYCHGENPADEDNIGHGQIEYYPMQGFPLAFYPYQKQQDYRSPLVFVQFRNVTRNLGLMVECKAFAKNIEVDQTDKQGSVHFELLNDP</sequence>
<keyword evidence="5 7" id="KW-1133">Transmembrane helix</keyword>
<comment type="subcellular location">
    <subcellularLocation>
        <location evidence="1">Membrane</location>
        <topology evidence="1">Single-pass type II membrane protein</topology>
    </subcellularLocation>
</comment>
<dbReference type="PANTHER" id="PTHR11523">
    <property type="entry name" value="SODIUM/POTASSIUM-DEPENDENT ATPASE BETA SUBUNIT"/>
    <property type="match status" value="1"/>
</dbReference>
<evidence type="ECO:0000256" key="6">
    <source>
        <dbReference type="ARBA" id="ARBA00023136"/>
    </source>
</evidence>
<dbReference type="Pfam" id="PF00287">
    <property type="entry name" value="Na_K-ATPase"/>
    <property type="match status" value="1"/>
</dbReference>
<evidence type="ECO:0000256" key="5">
    <source>
        <dbReference type="ARBA" id="ARBA00022989"/>
    </source>
</evidence>
<dbReference type="Proteomes" id="UP000694888">
    <property type="component" value="Unplaced"/>
</dbReference>
<keyword evidence="6 7" id="KW-0472">Membrane</keyword>
<dbReference type="InterPro" id="IPR038702">
    <property type="entry name" value="Na/K_ATPase_sub_beta_sf"/>
</dbReference>
<organism evidence="8 9">
    <name type="scientific">Aplysia californica</name>
    <name type="common">California sea hare</name>
    <dbReference type="NCBI Taxonomy" id="6500"/>
    <lineage>
        <taxon>Eukaryota</taxon>
        <taxon>Metazoa</taxon>
        <taxon>Spiralia</taxon>
        <taxon>Lophotrochozoa</taxon>
        <taxon>Mollusca</taxon>
        <taxon>Gastropoda</taxon>
        <taxon>Heterobranchia</taxon>
        <taxon>Euthyneura</taxon>
        <taxon>Tectipleura</taxon>
        <taxon>Aplysiida</taxon>
        <taxon>Aplysioidea</taxon>
        <taxon>Aplysiidae</taxon>
        <taxon>Aplysia</taxon>
    </lineage>
</organism>
<protein>
    <submittedName>
        <fullName evidence="9">Sodium/potassium-transporting ATPase subunit beta</fullName>
    </submittedName>
</protein>
<dbReference type="Gene3D" id="2.60.40.1660">
    <property type="entry name" value="Na, k-atpase alpha subunit"/>
    <property type="match status" value="1"/>
</dbReference>
<evidence type="ECO:0000256" key="3">
    <source>
        <dbReference type="ARBA" id="ARBA00022692"/>
    </source>
</evidence>
<keyword evidence="8" id="KW-1185">Reference proteome</keyword>
<evidence type="ECO:0000256" key="7">
    <source>
        <dbReference type="SAM" id="Phobius"/>
    </source>
</evidence>
<dbReference type="PANTHER" id="PTHR11523:SF28">
    <property type="entry name" value="NA_K-ATPASE BETA SUBUNIT ISOFORM 4-RELATED"/>
    <property type="match status" value="1"/>
</dbReference>
<evidence type="ECO:0000313" key="8">
    <source>
        <dbReference type="Proteomes" id="UP000694888"/>
    </source>
</evidence>
<evidence type="ECO:0000256" key="1">
    <source>
        <dbReference type="ARBA" id="ARBA00004606"/>
    </source>
</evidence>
<evidence type="ECO:0000256" key="2">
    <source>
        <dbReference type="ARBA" id="ARBA00005876"/>
    </source>
</evidence>
<reference evidence="9" key="1">
    <citation type="submission" date="2025-08" db="UniProtKB">
        <authorList>
            <consortium name="RefSeq"/>
        </authorList>
    </citation>
    <scope>IDENTIFICATION</scope>
</reference>